<dbReference type="Proteomes" id="UP001054889">
    <property type="component" value="Unassembled WGS sequence"/>
</dbReference>
<feature type="region of interest" description="Disordered" evidence="1">
    <location>
        <begin position="1"/>
        <end position="63"/>
    </location>
</feature>
<reference evidence="2" key="1">
    <citation type="journal article" date="2018" name="DNA Res.">
        <title>Multiple hybrid de novo genome assembly of finger millet, an orphan allotetraploid crop.</title>
        <authorList>
            <person name="Hatakeyama M."/>
            <person name="Aluri S."/>
            <person name="Balachadran M.T."/>
            <person name="Sivarajan S.R."/>
            <person name="Patrignani A."/>
            <person name="Gruter S."/>
            <person name="Poveda L."/>
            <person name="Shimizu-Inatsugi R."/>
            <person name="Baeten J."/>
            <person name="Francoijs K.J."/>
            <person name="Nataraja K.N."/>
            <person name="Reddy Y.A.N."/>
            <person name="Phadnis S."/>
            <person name="Ravikumar R.L."/>
            <person name="Schlapbach R."/>
            <person name="Sreeman S.M."/>
            <person name="Shimizu K.K."/>
        </authorList>
    </citation>
    <scope>NUCLEOTIDE SEQUENCE</scope>
</reference>
<feature type="compositionally biased region" description="Basic and acidic residues" evidence="1">
    <location>
        <begin position="41"/>
        <end position="55"/>
    </location>
</feature>
<reference evidence="2" key="2">
    <citation type="submission" date="2021-12" db="EMBL/GenBank/DDBJ databases">
        <title>Resequencing data analysis of finger millet.</title>
        <authorList>
            <person name="Hatakeyama M."/>
            <person name="Aluri S."/>
            <person name="Balachadran M.T."/>
            <person name="Sivarajan S.R."/>
            <person name="Poveda L."/>
            <person name="Shimizu-Inatsugi R."/>
            <person name="Schlapbach R."/>
            <person name="Sreeman S.M."/>
            <person name="Shimizu K.K."/>
        </authorList>
    </citation>
    <scope>NUCLEOTIDE SEQUENCE</scope>
</reference>
<gene>
    <name evidence="2" type="primary">ga17321</name>
    <name evidence="3" type="synonym">ga17568</name>
    <name evidence="2" type="ORF">PR202_ga17321</name>
    <name evidence="3" type="ORF">PR202_ga17568</name>
</gene>
<protein>
    <submittedName>
        <fullName evidence="2">Uncharacterized protein</fullName>
    </submittedName>
</protein>
<dbReference type="EMBL" id="BQKI01000008">
    <property type="protein sequence ID" value="GJN00389.1"/>
    <property type="molecule type" value="Genomic_DNA"/>
</dbReference>
<evidence type="ECO:0000313" key="4">
    <source>
        <dbReference type="Proteomes" id="UP001054889"/>
    </source>
</evidence>
<name>A0AAV5CQH0_ELECO</name>
<accession>A0AAV5CQH0</accession>
<evidence type="ECO:0000313" key="3">
    <source>
        <dbReference type="EMBL" id="GJN00389.1"/>
    </source>
</evidence>
<dbReference type="AlphaFoldDB" id="A0AAV5CQH0"/>
<keyword evidence="4" id="KW-1185">Reference proteome</keyword>
<evidence type="ECO:0000256" key="1">
    <source>
        <dbReference type="SAM" id="MobiDB-lite"/>
    </source>
</evidence>
<proteinExistence type="predicted"/>
<evidence type="ECO:0000313" key="2">
    <source>
        <dbReference type="EMBL" id="GJN00157.1"/>
    </source>
</evidence>
<organism evidence="2 4">
    <name type="scientific">Eleusine coracana subsp. coracana</name>
    <dbReference type="NCBI Taxonomy" id="191504"/>
    <lineage>
        <taxon>Eukaryota</taxon>
        <taxon>Viridiplantae</taxon>
        <taxon>Streptophyta</taxon>
        <taxon>Embryophyta</taxon>
        <taxon>Tracheophyta</taxon>
        <taxon>Spermatophyta</taxon>
        <taxon>Magnoliopsida</taxon>
        <taxon>Liliopsida</taxon>
        <taxon>Poales</taxon>
        <taxon>Poaceae</taxon>
        <taxon>PACMAD clade</taxon>
        <taxon>Chloridoideae</taxon>
        <taxon>Cynodonteae</taxon>
        <taxon>Eleusininae</taxon>
        <taxon>Eleusine</taxon>
    </lineage>
</organism>
<feature type="compositionally biased region" description="Low complexity" evidence="1">
    <location>
        <begin position="9"/>
        <end position="26"/>
    </location>
</feature>
<sequence length="63" mass="6820">MGGVPERLSSPASTSSSFSASSICSSCKRDHHVRRTAPTMDAHRGLASQKREMRPAEVVYSLN</sequence>
<dbReference type="EMBL" id="BQKI01000008">
    <property type="protein sequence ID" value="GJN00157.1"/>
    <property type="molecule type" value="Genomic_DNA"/>
</dbReference>
<comment type="caution">
    <text evidence="2">The sequence shown here is derived from an EMBL/GenBank/DDBJ whole genome shotgun (WGS) entry which is preliminary data.</text>
</comment>